<feature type="transmembrane region" description="Helical" evidence="2">
    <location>
        <begin position="35"/>
        <end position="64"/>
    </location>
</feature>
<evidence type="ECO:0000256" key="2">
    <source>
        <dbReference type="SAM" id="Phobius"/>
    </source>
</evidence>
<keyword evidence="2" id="KW-1133">Transmembrane helix</keyword>
<evidence type="ECO:0008006" key="5">
    <source>
        <dbReference type="Google" id="ProtNLM"/>
    </source>
</evidence>
<dbReference type="STRING" id="483547.GSUB_09255"/>
<dbReference type="KEGG" id="gsb:GSUB_09255"/>
<feature type="region of interest" description="Disordered" evidence="1">
    <location>
        <begin position="1"/>
        <end position="25"/>
    </location>
</feature>
<dbReference type="HOGENOM" id="CLU_137927_3_0_7"/>
<dbReference type="NCBIfam" id="TIGR02230">
    <property type="entry name" value="ATPase_gene1"/>
    <property type="match status" value="1"/>
</dbReference>
<dbReference type="InterPro" id="IPR011744">
    <property type="entry name" value="ATPase_gene1"/>
</dbReference>
<name>A0A0B5FEW8_9BACT</name>
<evidence type="ECO:0000313" key="4">
    <source>
        <dbReference type="Proteomes" id="UP000035036"/>
    </source>
</evidence>
<organism evidence="3 4">
    <name type="scientific">Geoalkalibacter subterraneus</name>
    <dbReference type="NCBI Taxonomy" id="483547"/>
    <lineage>
        <taxon>Bacteria</taxon>
        <taxon>Pseudomonadati</taxon>
        <taxon>Thermodesulfobacteriota</taxon>
        <taxon>Desulfuromonadia</taxon>
        <taxon>Desulfuromonadales</taxon>
        <taxon>Geoalkalibacteraceae</taxon>
        <taxon>Geoalkalibacter</taxon>
    </lineage>
</organism>
<sequence>MTEEKKNSDPHEEFRRKVKETQKRKLRARSQGDQGVWFGLGMFGLVGWSVTIPALIAIAVGVWIDARFKSQYSWTLMMLVIGIGVGCFNAWYWISRERQSIEDQFTHDQKEPPRQEKKK</sequence>
<dbReference type="AlphaFoldDB" id="A0A0B5FEW8"/>
<protein>
    <recommendedName>
        <fullName evidence="5">ATP synthase</fullName>
    </recommendedName>
</protein>
<reference evidence="3 4" key="1">
    <citation type="journal article" date="2015" name="Genome Announc.">
        <title>Genomes of Geoalkalibacter ferrihydriticus Z-0531T and Geoalkalibacter subterraneus Red1T, Two Haloalkaliphilic Metal-Reducing Deltaproteobacteria.</title>
        <authorList>
            <person name="Badalamenti J.P."/>
            <person name="Krajmalnik-Brown R."/>
            <person name="Torres C.I."/>
            <person name="Bond D.R."/>
        </authorList>
    </citation>
    <scope>NUCLEOTIDE SEQUENCE [LARGE SCALE GENOMIC DNA]</scope>
    <source>
        <strain evidence="3 4">Red1</strain>
    </source>
</reference>
<feature type="transmembrane region" description="Helical" evidence="2">
    <location>
        <begin position="76"/>
        <end position="94"/>
    </location>
</feature>
<feature type="compositionally biased region" description="Basic and acidic residues" evidence="1">
    <location>
        <begin position="1"/>
        <end position="23"/>
    </location>
</feature>
<keyword evidence="2" id="KW-0472">Membrane</keyword>
<keyword evidence="4" id="KW-1185">Reference proteome</keyword>
<proteinExistence type="predicted"/>
<gene>
    <name evidence="3" type="ORF">GSUB_09255</name>
</gene>
<evidence type="ECO:0000256" key="1">
    <source>
        <dbReference type="SAM" id="MobiDB-lite"/>
    </source>
</evidence>
<dbReference type="Proteomes" id="UP000035036">
    <property type="component" value="Chromosome"/>
</dbReference>
<keyword evidence="2" id="KW-0812">Transmembrane</keyword>
<dbReference type="EMBL" id="CP010311">
    <property type="protein sequence ID" value="AJF06687.1"/>
    <property type="molecule type" value="Genomic_DNA"/>
</dbReference>
<dbReference type="InterPro" id="IPR032820">
    <property type="entry name" value="ATPase_put"/>
</dbReference>
<dbReference type="RefSeq" id="WP_040200416.1">
    <property type="nucleotide sequence ID" value="NZ_CP010311.1"/>
</dbReference>
<dbReference type="OrthoDB" id="466056at2"/>
<accession>A0A0B5FEW8</accession>
<evidence type="ECO:0000313" key="3">
    <source>
        <dbReference type="EMBL" id="AJF06687.1"/>
    </source>
</evidence>
<dbReference type="Pfam" id="PF09527">
    <property type="entry name" value="ATPase_gene1"/>
    <property type="match status" value="1"/>
</dbReference>